<dbReference type="GO" id="GO:0006189">
    <property type="term" value="P:'de novo' IMP biosynthetic process"/>
    <property type="evidence" value="ECO:0007669"/>
    <property type="project" value="TreeGrafter"/>
</dbReference>
<evidence type="ECO:0000313" key="11">
    <source>
        <dbReference type="Proteomes" id="UP001152523"/>
    </source>
</evidence>
<evidence type="ECO:0000256" key="1">
    <source>
        <dbReference type="ARBA" id="ARBA00004672"/>
    </source>
</evidence>
<reference evidence="9" key="1">
    <citation type="submission" date="2022-07" db="EMBL/GenBank/DDBJ databases">
        <authorList>
            <person name="Macas J."/>
            <person name="Novak P."/>
            <person name="Neumann P."/>
        </authorList>
    </citation>
    <scope>NUCLEOTIDE SEQUENCE</scope>
</reference>
<keyword evidence="11" id="KW-1185">Reference proteome</keyword>
<dbReference type="InterPro" id="IPR028923">
    <property type="entry name" value="SAICAR_synt/ADE2_N"/>
</dbReference>
<accession>A0AAV0DSL9</accession>
<dbReference type="AlphaFoldDB" id="A0AAV0DSL9"/>
<evidence type="ECO:0000256" key="2">
    <source>
        <dbReference type="ARBA" id="ARBA00012217"/>
    </source>
</evidence>
<dbReference type="PANTHER" id="PTHR43700">
    <property type="entry name" value="PHOSPHORIBOSYLAMINOIMIDAZOLE-SUCCINOCARBOXAMIDE SYNTHASE"/>
    <property type="match status" value="1"/>
</dbReference>
<keyword evidence="5" id="KW-0658">Purine biosynthesis</keyword>
<keyword evidence="4" id="KW-0547">Nucleotide-binding</keyword>
<dbReference type="Gene3D" id="3.30.200.20">
    <property type="entry name" value="Phosphorylase Kinase, domain 1"/>
    <property type="match status" value="1"/>
</dbReference>
<evidence type="ECO:0000259" key="8">
    <source>
        <dbReference type="Pfam" id="PF01259"/>
    </source>
</evidence>
<evidence type="ECO:0000256" key="6">
    <source>
        <dbReference type="ARBA" id="ARBA00022840"/>
    </source>
</evidence>
<dbReference type="Pfam" id="PF01259">
    <property type="entry name" value="SAICAR_synt"/>
    <property type="match status" value="1"/>
</dbReference>
<protein>
    <recommendedName>
        <fullName evidence="2">phosphoribosylaminoimidazolesuccinocarboxamide synthase</fullName>
        <ecNumber evidence="2">6.3.2.6</ecNumber>
    </recommendedName>
    <alternativeName>
        <fullName evidence="7">SAICAR synthetase</fullName>
    </alternativeName>
</protein>
<sequence length="146" mass="16102">MAQSLLNPTNTHHKNLTLAKNHPRIPFFSSPSSSCKVFPTMKNKYPLIRAASVVPPSNHQEKQNIPTLDALINGKSKEEIMLSISNSLSNCLSETHLDLTVPGLKSKTRGKVRDIYDGGDYLVLVTTDRQSAFDRILASIPFKGAE</sequence>
<dbReference type="GO" id="GO:0009570">
    <property type="term" value="C:chloroplast stroma"/>
    <property type="evidence" value="ECO:0007669"/>
    <property type="project" value="TreeGrafter"/>
</dbReference>
<dbReference type="GO" id="GO:0005524">
    <property type="term" value="F:ATP binding"/>
    <property type="evidence" value="ECO:0007669"/>
    <property type="project" value="UniProtKB-KW"/>
</dbReference>
<evidence type="ECO:0000256" key="4">
    <source>
        <dbReference type="ARBA" id="ARBA00022741"/>
    </source>
</evidence>
<dbReference type="PANTHER" id="PTHR43700:SF1">
    <property type="entry name" value="PHOSPHORIBOSYLAMINOIMIDAZOLE-SUCCINOCARBOXAMIDE SYNTHASE"/>
    <property type="match status" value="1"/>
</dbReference>
<comment type="pathway">
    <text evidence="1">Purine metabolism; IMP biosynthesis via de novo pathway; 5-amino-1-(5-phospho-D-ribosyl)imidazole-4-carboxamide from 5-amino-1-(5-phospho-D-ribosyl)imidazole-4-carboxylate: step 1/2.</text>
</comment>
<evidence type="ECO:0000256" key="3">
    <source>
        <dbReference type="ARBA" id="ARBA00022598"/>
    </source>
</evidence>
<feature type="domain" description="SAICAR synthetase/ADE2 N-terminal" evidence="8">
    <location>
        <begin position="108"/>
        <end position="145"/>
    </location>
</feature>
<evidence type="ECO:0000256" key="7">
    <source>
        <dbReference type="ARBA" id="ARBA00030409"/>
    </source>
</evidence>
<dbReference type="EC" id="6.3.2.6" evidence="2"/>
<organism evidence="9 11">
    <name type="scientific">Cuscuta epithymum</name>
    <dbReference type="NCBI Taxonomy" id="186058"/>
    <lineage>
        <taxon>Eukaryota</taxon>
        <taxon>Viridiplantae</taxon>
        <taxon>Streptophyta</taxon>
        <taxon>Embryophyta</taxon>
        <taxon>Tracheophyta</taxon>
        <taxon>Spermatophyta</taxon>
        <taxon>Magnoliopsida</taxon>
        <taxon>eudicotyledons</taxon>
        <taxon>Gunneridae</taxon>
        <taxon>Pentapetalae</taxon>
        <taxon>asterids</taxon>
        <taxon>lamiids</taxon>
        <taxon>Solanales</taxon>
        <taxon>Convolvulaceae</taxon>
        <taxon>Cuscuteae</taxon>
        <taxon>Cuscuta</taxon>
        <taxon>Cuscuta subgen. Cuscuta</taxon>
    </lineage>
</organism>
<dbReference type="EMBL" id="CAMAPF010000129">
    <property type="protein sequence ID" value="CAH9105140.1"/>
    <property type="molecule type" value="Genomic_DNA"/>
</dbReference>
<comment type="caution">
    <text evidence="9">The sequence shown here is derived from an EMBL/GenBank/DDBJ whole genome shotgun (WGS) entry which is preliminary data.</text>
</comment>
<evidence type="ECO:0000313" key="9">
    <source>
        <dbReference type="EMBL" id="CAH9105140.1"/>
    </source>
</evidence>
<dbReference type="SUPFAM" id="SSF56104">
    <property type="entry name" value="SAICAR synthase-like"/>
    <property type="match status" value="1"/>
</dbReference>
<evidence type="ECO:0000256" key="5">
    <source>
        <dbReference type="ARBA" id="ARBA00022755"/>
    </source>
</evidence>
<name>A0AAV0DSL9_9ASTE</name>
<evidence type="ECO:0000313" key="10">
    <source>
        <dbReference type="EMBL" id="CAH9128723.1"/>
    </source>
</evidence>
<keyword evidence="6" id="KW-0067">ATP-binding</keyword>
<keyword evidence="3" id="KW-0436">Ligase</keyword>
<dbReference type="GO" id="GO:0004639">
    <property type="term" value="F:phosphoribosylaminoimidazolesuccinocarboxamide synthase activity"/>
    <property type="evidence" value="ECO:0007669"/>
    <property type="project" value="UniProtKB-EC"/>
</dbReference>
<gene>
    <name evidence="9" type="ORF">CEPIT_LOCUS17049</name>
    <name evidence="10" type="ORF">CEPIT_LOCUS29297</name>
</gene>
<proteinExistence type="predicted"/>
<dbReference type="EMBL" id="CAMAPF010000951">
    <property type="protein sequence ID" value="CAH9128723.1"/>
    <property type="molecule type" value="Genomic_DNA"/>
</dbReference>
<dbReference type="Proteomes" id="UP001152523">
    <property type="component" value="Unassembled WGS sequence"/>
</dbReference>